<comment type="subunit">
    <text evidence="2 8">Homodimer.</text>
</comment>
<reference evidence="10 11" key="1">
    <citation type="submission" date="2016-11" db="EMBL/GenBank/DDBJ databases">
        <authorList>
            <person name="Jaros S."/>
            <person name="Januszkiewicz K."/>
            <person name="Wedrychowicz H."/>
        </authorList>
    </citation>
    <scope>NUCLEOTIDE SEQUENCE [LARGE SCALE GENOMIC DNA]</scope>
    <source>
        <strain evidence="10 11">DSM 2631</strain>
    </source>
</reference>
<dbReference type="PANTHER" id="PTHR11079">
    <property type="entry name" value="CYTOSINE DEAMINASE FAMILY MEMBER"/>
    <property type="match status" value="1"/>
</dbReference>
<dbReference type="RefSeq" id="WP_072895276.1">
    <property type="nucleotide sequence ID" value="NZ_FQVM01000010.1"/>
</dbReference>
<feature type="domain" description="CMP/dCMP-type deaminase" evidence="9">
    <location>
        <begin position="1"/>
        <end position="109"/>
    </location>
</feature>
<dbReference type="EC" id="3.5.4.33" evidence="8"/>
<name>A0A1M4W3V4_9CLOT</name>
<dbReference type="InterPro" id="IPR058535">
    <property type="entry name" value="MafB19-deam"/>
</dbReference>
<evidence type="ECO:0000256" key="5">
    <source>
        <dbReference type="ARBA" id="ARBA00022801"/>
    </source>
</evidence>
<evidence type="ECO:0000256" key="3">
    <source>
        <dbReference type="ARBA" id="ARBA00022694"/>
    </source>
</evidence>
<dbReference type="GO" id="GO:0002100">
    <property type="term" value="P:tRNA wobble adenosine to inosine editing"/>
    <property type="evidence" value="ECO:0007669"/>
    <property type="project" value="UniProtKB-UniRule"/>
</dbReference>
<sequence>MNFMDVALKEAVIAKNLNEVPVGAVIVKDGEVIAKAHNLRETTNSPLAHAEILAIEEAARRLGNWRLNRCELYVTLEPCPMCAGAILQSRIGKVFIGTFDPNSGAAGSVINILQNNNLNFITSVKWCYDERCSKILRDFFKERR</sequence>
<evidence type="ECO:0000256" key="1">
    <source>
        <dbReference type="ARBA" id="ARBA00010669"/>
    </source>
</evidence>
<dbReference type="PANTHER" id="PTHR11079:SF202">
    <property type="entry name" value="TRNA-SPECIFIC ADENOSINE DEAMINASE"/>
    <property type="match status" value="1"/>
</dbReference>
<dbReference type="InterPro" id="IPR016192">
    <property type="entry name" value="APOBEC/CMP_deaminase_Zn-bd"/>
</dbReference>
<dbReference type="Pfam" id="PF14437">
    <property type="entry name" value="MafB19-deam"/>
    <property type="match status" value="1"/>
</dbReference>
<dbReference type="STRING" id="1533.SAMN05443638_11043"/>
<comment type="cofactor">
    <cofactor evidence="8">
        <name>Zn(2+)</name>
        <dbReference type="ChEBI" id="CHEBI:29105"/>
    </cofactor>
    <text evidence="8">Binds 1 zinc ion per subunit.</text>
</comment>
<protein>
    <recommendedName>
        <fullName evidence="8">tRNA-specific adenosine deaminase</fullName>
        <ecNumber evidence="8">3.5.4.33</ecNumber>
    </recommendedName>
</protein>
<feature type="binding site" evidence="8">
    <location>
        <position position="82"/>
    </location>
    <ligand>
        <name>Zn(2+)</name>
        <dbReference type="ChEBI" id="CHEBI:29105"/>
        <note>catalytic</note>
    </ligand>
</feature>
<keyword evidence="5 8" id="KW-0378">Hydrolase</keyword>
<dbReference type="OrthoDB" id="9802676at2"/>
<dbReference type="SUPFAM" id="SSF53927">
    <property type="entry name" value="Cytidine deaminase-like"/>
    <property type="match status" value="1"/>
</dbReference>
<evidence type="ECO:0000256" key="7">
    <source>
        <dbReference type="ARBA" id="ARBA00048045"/>
    </source>
</evidence>
<feature type="active site" description="Proton donor" evidence="8">
    <location>
        <position position="51"/>
    </location>
</feature>
<evidence type="ECO:0000313" key="10">
    <source>
        <dbReference type="EMBL" id="SHE75835.1"/>
    </source>
</evidence>
<keyword evidence="11" id="KW-1185">Reference proteome</keyword>
<organism evidence="10 11">
    <name type="scientific">Clostridium fallax</name>
    <dbReference type="NCBI Taxonomy" id="1533"/>
    <lineage>
        <taxon>Bacteria</taxon>
        <taxon>Bacillati</taxon>
        <taxon>Bacillota</taxon>
        <taxon>Clostridia</taxon>
        <taxon>Eubacteriales</taxon>
        <taxon>Clostridiaceae</taxon>
        <taxon>Clostridium</taxon>
    </lineage>
</organism>
<keyword evidence="6 8" id="KW-0862">Zinc</keyword>
<keyword evidence="4 8" id="KW-0479">Metal-binding</keyword>
<dbReference type="InterPro" id="IPR016193">
    <property type="entry name" value="Cytidine_deaminase-like"/>
</dbReference>
<evidence type="ECO:0000259" key="9">
    <source>
        <dbReference type="PROSITE" id="PS51747"/>
    </source>
</evidence>
<evidence type="ECO:0000256" key="2">
    <source>
        <dbReference type="ARBA" id="ARBA00011738"/>
    </source>
</evidence>
<dbReference type="Gene3D" id="3.40.140.10">
    <property type="entry name" value="Cytidine Deaminase, domain 2"/>
    <property type="match status" value="1"/>
</dbReference>
<comment type="function">
    <text evidence="8">Catalyzes the deamination of adenosine to inosine at the wobble position 34 of tRNA(Arg2).</text>
</comment>
<dbReference type="GO" id="GO:0052717">
    <property type="term" value="F:tRNA-specific adenosine-34 deaminase activity"/>
    <property type="evidence" value="ECO:0007669"/>
    <property type="project" value="UniProtKB-UniRule"/>
</dbReference>
<proteinExistence type="inferred from homology"/>
<evidence type="ECO:0000313" key="11">
    <source>
        <dbReference type="Proteomes" id="UP000184035"/>
    </source>
</evidence>
<dbReference type="PROSITE" id="PS51747">
    <property type="entry name" value="CYT_DCMP_DEAMINASES_2"/>
    <property type="match status" value="1"/>
</dbReference>
<keyword evidence="3 8" id="KW-0819">tRNA processing</keyword>
<comment type="catalytic activity">
    <reaction evidence="7 8">
        <text>adenosine(34) in tRNA + H2O + H(+) = inosine(34) in tRNA + NH4(+)</text>
        <dbReference type="Rhea" id="RHEA:43168"/>
        <dbReference type="Rhea" id="RHEA-COMP:10373"/>
        <dbReference type="Rhea" id="RHEA-COMP:10374"/>
        <dbReference type="ChEBI" id="CHEBI:15377"/>
        <dbReference type="ChEBI" id="CHEBI:15378"/>
        <dbReference type="ChEBI" id="CHEBI:28938"/>
        <dbReference type="ChEBI" id="CHEBI:74411"/>
        <dbReference type="ChEBI" id="CHEBI:82852"/>
        <dbReference type="EC" id="3.5.4.33"/>
    </reaction>
</comment>
<evidence type="ECO:0000256" key="8">
    <source>
        <dbReference type="HAMAP-Rule" id="MF_00972"/>
    </source>
</evidence>
<dbReference type="InterPro" id="IPR002125">
    <property type="entry name" value="CMP_dCMP_dom"/>
</dbReference>
<dbReference type="EMBL" id="FQVM01000010">
    <property type="protein sequence ID" value="SHE75835.1"/>
    <property type="molecule type" value="Genomic_DNA"/>
</dbReference>
<dbReference type="InterPro" id="IPR028883">
    <property type="entry name" value="tRNA_aden_deaminase"/>
</dbReference>
<dbReference type="CDD" id="cd01285">
    <property type="entry name" value="nucleoside_deaminase"/>
    <property type="match status" value="1"/>
</dbReference>
<accession>A0A1M4W3V4</accession>
<evidence type="ECO:0000256" key="4">
    <source>
        <dbReference type="ARBA" id="ARBA00022723"/>
    </source>
</evidence>
<dbReference type="PROSITE" id="PS00903">
    <property type="entry name" value="CYT_DCMP_DEAMINASES_1"/>
    <property type="match status" value="1"/>
</dbReference>
<feature type="binding site" evidence="8">
    <location>
        <position position="49"/>
    </location>
    <ligand>
        <name>Zn(2+)</name>
        <dbReference type="ChEBI" id="CHEBI:29105"/>
        <note>catalytic</note>
    </ligand>
</feature>
<evidence type="ECO:0000256" key="6">
    <source>
        <dbReference type="ARBA" id="ARBA00022833"/>
    </source>
</evidence>
<feature type="binding site" evidence="8">
    <location>
        <position position="79"/>
    </location>
    <ligand>
        <name>Zn(2+)</name>
        <dbReference type="ChEBI" id="CHEBI:29105"/>
        <note>catalytic</note>
    </ligand>
</feature>
<dbReference type="Proteomes" id="UP000184035">
    <property type="component" value="Unassembled WGS sequence"/>
</dbReference>
<dbReference type="HAMAP" id="MF_00972">
    <property type="entry name" value="tRNA_aden_deaminase"/>
    <property type="match status" value="1"/>
</dbReference>
<gene>
    <name evidence="8" type="primary">tadA</name>
    <name evidence="10" type="ORF">SAMN05443638_11043</name>
</gene>
<comment type="similarity">
    <text evidence="1">Belongs to the cytidine and deoxycytidylate deaminase family. ADAT2 subfamily.</text>
</comment>
<dbReference type="GO" id="GO:0008270">
    <property type="term" value="F:zinc ion binding"/>
    <property type="evidence" value="ECO:0007669"/>
    <property type="project" value="UniProtKB-UniRule"/>
</dbReference>
<dbReference type="AlphaFoldDB" id="A0A1M4W3V4"/>